<sequence>MSYCSRSNIHRFTMKITADQTRELLQLLVEVDGQSKAAAKQVFNGITPDGRLALLHDLRRRKLLAKPAPAQQLAKGEEEGEKVRAGKAKKVPYTLLMPPDQLEALRNLAEKDDTSVSHHIRQAVRAYLRTRLV</sequence>
<dbReference type="KEGG" id="pau:PA14_35720"/>
<gene>
    <name evidence="2" type="ordered locus">PA14_35720</name>
</gene>
<dbReference type="Proteomes" id="UP000000653">
    <property type="component" value="Chromosome"/>
</dbReference>
<name>A0A0H2ZAS4_PSEAB</name>
<protein>
    <recommendedName>
        <fullName evidence="1">Ribbon-helix-helix protein CopG domain-containing protein</fullName>
    </recommendedName>
</protein>
<organism evidence="2 3">
    <name type="scientific">Pseudomonas aeruginosa (strain UCBPP-PA14)</name>
    <dbReference type="NCBI Taxonomy" id="208963"/>
    <lineage>
        <taxon>Bacteria</taxon>
        <taxon>Pseudomonadati</taxon>
        <taxon>Pseudomonadota</taxon>
        <taxon>Gammaproteobacteria</taxon>
        <taxon>Pseudomonadales</taxon>
        <taxon>Pseudomonadaceae</taxon>
        <taxon>Pseudomonas</taxon>
    </lineage>
</organism>
<dbReference type="GO" id="GO:0006355">
    <property type="term" value="P:regulation of DNA-templated transcription"/>
    <property type="evidence" value="ECO:0007669"/>
    <property type="project" value="InterPro"/>
</dbReference>
<evidence type="ECO:0000313" key="2">
    <source>
        <dbReference type="EMBL" id="ABJ11415.1"/>
    </source>
</evidence>
<reference evidence="2 3" key="1">
    <citation type="journal article" date="2006" name="Genome Biol.">
        <title>Genomic analysis reveals that Pseudomonas aeruginosa virulence is combinatorial.</title>
        <authorList>
            <person name="Lee D.G."/>
            <person name="Urbach J.M."/>
            <person name="Wu G."/>
            <person name="Liberati N.T."/>
            <person name="Feinbaum R.L."/>
            <person name="Miyata S."/>
            <person name="Diggins L.T."/>
            <person name="He J."/>
            <person name="Saucier M."/>
            <person name="Deziel E."/>
            <person name="Friedman L."/>
            <person name="Li L."/>
            <person name="Grills G."/>
            <person name="Montgomery K."/>
            <person name="Kucherlapati R."/>
            <person name="Rahme L.G."/>
            <person name="Ausubel F.M."/>
        </authorList>
    </citation>
    <scope>NUCLEOTIDE SEQUENCE [LARGE SCALE GENOMIC DNA]</scope>
    <source>
        <strain evidence="2 3">UCBPP-PA14</strain>
    </source>
</reference>
<evidence type="ECO:0000259" key="1">
    <source>
        <dbReference type="Pfam" id="PF01402"/>
    </source>
</evidence>
<dbReference type="AlphaFoldDB" id="A0A0H2ZAS4"/>
<feature type="domain" description="Ribbon-helix-helix protein CopG" evidence="1">
    <location>
        <begin position="97"/>
        <end position="129"/>
    </location>
</feature>
<dbReference type="InterPro" id="IPR002145">
    <property type="entry name" value="CopG"/>
</dbReference>
<dbReference type="EMBL" id="CP000438">
    <property type="protein sequence ID" value="ABJ11415.1"/>
    <property type="molecule type" value="Genomic_DNA"/>
</dbReference>
<evidence type="ECO:0000313" key="3">
    <source>
        <dbReference type="Proteomes" id="UP000000653"/>
    </source>
</evidence>
<dbReference type="Pfam" id="PF01402">
    <property type="entry name" value="RHH_1"/>
    <property type="match status" value="1"/>
</dbReference>
<dbReference type="HOGENOM" id="CLU_1904889_0_0_6"/>
<accession>A0A0H2ZAS4</accession>
<proteinExistence type="predicted"/>